<keyword evidence="1" id="KW-0472">Membrane</keyword>
<dbReference type="EMBL" id="UZAN01057667">
    <property type="protein sequence ID" value="VDP91751.1"/>
    <property type="molecule type" value="Genomic_DNA"/>
</dbReference>
<evidence type="ECO:0000256" key="1">
    <source>
        <dbReference type="SAM" id="Phobius"/>
    </source>
</evidence>
<proteinExistence type="predicted"/>
<keyword evidence="1" id="KW-1133">Transmembrane helix</keyword>
<dbReference type="AlphaFoldDB" id="A0A183B5J4"/>
<evidence type="ECO:0000313" key="3">
    <source>
        <dbReference type="Proteomes" id="UP000272942"/>
    </source>
</evidence>
<dbReference type="WBParaSite" id="ECPE_0001451901-mRNA-1">
    <property type="protein sequence ID" value="ECPE_0001451901-mRNA-1"/>
    <property type="gene ID" value="ECPE_0001451901"/>
</dbReference>
<keyword evidence="3" id="KW-1185">Reference proteome</keyword>
<name>A0A183B5J4_9TREM</name>
<sequence length="109" mass="12207">MNLTEEVTKCPEECNGRCDNGALEMNDEDDEEDDDYVKVLETFAQRARLTGEELIPDDACCAKFRRWLIKALRSLGFNILIIVLASVDAAILMTVLLLEIESLKLGVSL</sequence>
<protein>
    <submittedName>
        <fullName evidence="4">CNNM transmembrane domain-containing protein</fullName>
    </submittedName>
</protein>
<feature type="transmembrane region" description="Helical" evidence="1">
    <location>
        <begin position="75"/>
        <end position="98"/>
    </location>
</feature>
<evidence type="ECO:0000313" key="2">
    <source>
        <dbReference type="EMBL" id="VDP91751.1"/>
    </source>
</evidence>
<dbReference type="OrthoDB" id="427456at2759"/>
<evidence type="ECO:0000313" key="4">
    <source>
        <dbReference type="WBParaSite" id="ECPE_0001451901-mRNA-1"/>
    </source>
</evidence>
<keyword evidence="1" id="KW-0812">Transmembrane</keyword>
<dbReference type="Proteomes" id="UP000272942">
    <property type="component" value="Unassembled WGS sequence"/>
</dbReference>
<gene>
    <name evidence="2" type="ORF">ECPE_LOCUS14479</name>
</gene>
<organism evidence="4">
    <name type="scientific">Echinostoma caproni</name>
    <dbReference type="NCBI Taxonomy" id="27848"/>
    <lineage>
        <taxon>Eukaryota</taxon>
        <taxon>Metazoa</taxon>
        <taxon>Spiralia</taxon>
        <taxon>Lophotrochozoa</taxon>
        <taxon>Platyhelminthes</taxon>
        <taxon>Trematoda</taxon>
        <taxon>Digenea</taxon>
        <taxon>Plagiorchiida</taxon>
        <taxon>Echinostomata</taxon>
        <taxon>Echinostomatoidea</taxon>
        <taxon>Echinostomatidae</taxon>
        <taxon>Echinostoma</taxon>
    </lineage>
</organism>
<accession>A0A183B5J4</accession>
<reference evidence="2 3" key="2">
    <citation type="submission" date="2018-11" db="EMBL/GenBank/DDBJ databases">
        <authorList>
            <consortium name="Pathogen Informatics"/>
        </authorList>
    </citation>
    <scope>NUCLEOTIDE SEQUENCE [LARGE SCALE GENOMIC DNA]</scope>
    <source>
        <strain evidence="2 3">Egypt</strain>
    </source>
</reference>
<reference evidence="4" key="1">
    <citation type="submission" date="2016-06" db="UniProtKB">
        <authorList>
            <consortium name="WormBaseParasite"/>
        </authorList>
    </citation>
    <scope>IDENTIFICATION</scope>
</reference>